<accession>Q6L4Q1</accession>
<feature type="region of interest" description="Disordered" evidence="1">
    <location>
        <begin position="1"/>
        <end position="121"/>
    </location>
</feature>
<name>Q6L4Q1_ORYSJ</name>
<feature type="region of interest" description="Disordered" evidence="1">
    <location>
        <begin position="137"/>
        <end position="158"/>
    </location>
</feature>
<reference evidence="3" key="2">
    <citation type="journal article" date="2008" name="Nucleic Acids Res.">
        <title>The rice annotation project database (RAP-DB): 2008 update.</title>
        <authorList>
            <consortium name="The rice annotation project (RAP)"/>
        </authorList>
    </citation>
    <scope>GENOME REANNOTATION</scope>
    <source>
        <strain evidence="3">cv. Nipponbare</strain>
    </source>
</reference>
<feature type="compositionally biased region" description="Low complexity" evidence="1">
    <location>
        <begin position="57"/>
        <end position="66"/>
    </location>
</feature>
<evidence type="ECO:0000256" key="1">
    <source>
        <dbReference type="SAM" id="MobiDB-lite"/>
    </source>
</evidence>
<proteinExistence type="predicted"/>
<feature type="region of interest" description="Disordered" evidence="1">
    <location>
        <begin position="239"/>
        <end position="294"/>
    </location>
</feature>
<sequence>MRRCRLRQRLSPLPQAAAAAAPLAPSPSGAGGTLPPSDGAATAMPPPEQQWRWQRLSPRAAAATSRGSGGSVLLREWQGRPPPVSGDSGSPTTSGVAASSPTTGSAAASSPNTGNGGGALPHHRIEIGLEFEGGTKIRTNRGESPAKPRCKVAGESTTAARAPLAPTATGQFRRILSPLASCRRMEKVHRRCLNLSSSYKIVIEPQNRIQHISQLIKPVQNRSLVVLTPVLFDVVADSTSDPLGQRSRRVGEAGVRQPAASDGRRGGGGDSAGAIEPHPTLPPSPPPTARAPDPAATMVVRGGEMDQIEDADVEMPELVELVDDEGGLQEIIDIIRVHRWKATYERIIATAADVNSLILSNHVQLLYQFDKDLDSRHGPPPVAVGSGTYAIGGGSGAAVCSPTARVHGPPPVVAGSSARAVSGGGSGGVG</sequence>
<reference evidence="3" key="1">
    <citation type="journal article" date="2005" name="Nature">
        <title>The map-based sequence of the rice genome.</title>
        <authorList>
            <consortium name="International rice genome sequencing project (IRGSP)"/>
            <person name="Matsumoto T."/>
            <person name="Wu J."/>
            <person name="Kanamori H."/>
            <person name="Katayose Y."/>
            <person name="Fujisawa M."/>
            <person name="Namiki N."/>
            <person name="Mizuno H."/>
            <person name="Yamamoto K."/>
            <person name="Antonio B.A."/>
            <person name="Baba T."/>
            <person name="Sakata K."/>
            <person name="Nagamura Y."/>
            <person name="Aoki H."/>
            <person name="Arikawa K."/>
            <person name="Arita K."/>
            <person name="Bito T."/>
            <person name="Chiden Y."/>
            <person name="Fujitsuka N."/>
            <person name="Fukunaka R."/>
            <person name="Hamada M."/>
            <person name="Harada C."/>
            <person name="Hayashi A."/>
            <person name="Hijishita S."/>
            <person name="Honda M."/>
            <person name="Hosokawa S."/>
            <person name="Ichikawa Y."/>
            <person name="Idonuma A."/>
            <person name="Iijima M."/>
            <person name="Ikeda M."/>
            <person name="Ikeno M."/>
            <person name="Ito K."/>
            <person name="Ito S."/>
            <person name="Ito T."/>
            <person name="Ito Y."/>
            <person name="Ito Y."/>
            <person name="Iwabuchi A."/>
            <person name="Kamiya K."/>
            <person name="Karasawa W."/>
            <person name="Kurita K."/>
            <person name="Katagiri S."/>
            <person name="Kikuta A."/>
            <person name="Kobayashi H."/>
            <person name="Kobayashi N."/>
            <person name="Machita K."/>
            <person name="Maehara T."/>
            <person name="Masukawa M."/>
            <person name="Mizubayashi T."/>
            <person name="Mukai Y."/>
            <person name="Nagasaki H."/>
            <person name="Nagata Y."/>
            <person name="Naito S."/>
            <person name="Nakashima M."/>
            <person name="Nakama Y."/>
            <person name="Nakamichi Y."/>
            <person name="Nakamura M."/>
            <person name="Meguro A."/>
            <person name="Negishi M."/>
            <person name="Ohta I."/>
            <person name="Ohta T."/>
            <person name="Okamoto M."/>
            <person name="Ono N."/>
            <person name="Saji S."/>
            <person name="Sakaguchi M."/>
            <person name="Sakai K."/>
            <person name="Shibata M."/>
            <person name="Shimokawa T."/>
            <person name="Song J."/>
            <person name="Takazaki Y."/>
            <person name="Terasawa K."/>
            <person name="Tsugane M."/>
            <person name="Tsuji K."/>
            <person name="Ueda S."/>
            <person name="Waki K."/>
            <person name="Yamagata H."/>
            <person name="Yamamoto M."/>
            <person name="Yamamoto S."/>
            <person name="Yamane H."/>
            <person name="Yoshiki S."/>
            <person name="Yoshihara R."/>
            <person name="Yukawa K."/>
            <person name="Zhong H."/>
            <person name="Yano M."/>
            <person name="Yuan Q."/>
            <person name="Ouyang S."/>
            <person name="Liu J."/>
            <person name="Jones K.M."/>
            <person name="Gansberger K."/>
            <person name="Moffat K."/>
            <person name="Hill J."/>
            <person name="Bera J."/>
            <person name="Fadrosh D."/>
            <person name="Jin S."/>
            <person name="Johri S."/>
            <person name="Kim M."/>
            <person name="Overton L."/>
            <person name="Reardon M."/>
            <person name="Tsitrin T."/>
            <person name="Vuong H."/>
            <person name="Weaver B."/>
            <person name="Ciecko A."/>
            <person name="Tallon L."/>
            <person name="Jackson J."/>
            <person name="Pai G."/>
            <person name="Aken S.V."/>
            <person name="Utterback T."/>
            <person name="Reidmuller S."/>
            <person name="Feldblyum T."/>
            <person name="Hsiao J."/>
            <person name="Zismann V."/>
            <person name="Iobst S."/>
            <person name="de Vazeille A.R."/>
            <person name="Buell C.R."/>
            <person name="Ying K."/>
            <person name="Li Y."/>
            <person name="Lu T."/>
            <person name="Huang Y."/>
            <person name="Zhao Q."/>
            <person name="Feng Q."/>
            <person name="Zhang L."/>
            <person name="Zhu J."/>
            <person name="Weng Q."/>
            <person name="Mu J."/>
            <person name="Lu Y."/>
            <person name="Fan D."/>
            <person name="Liu Y."/>
            <person name="Guan J."/>
            <person name="Zhang Y."/>
            <person name="Yu S."/>
            <person name="Liu X."/>
            <person name="Zhang Y."/>
            <person name="Hong G."/>
            <person name="Han B."/>
            <person name="Choisne N."/>
            <person name="Demange N."/>
            <person name="Orjeda G."/>
            <person name="Samain S."/>
            <person name="Cattolico L."/>
            <person name="Pelletier E."/>
            <person name="Couloux A."/>
            <person name="Segurens B."/>
            <person name="Wincker P."/>
            <person name="D'Hont A."/>
            <person name="Scarpelli C."/>
            <person name="Weissenbach J."/>
            <person name="Salanoubat M."/>
            <person name="Quetier F."/>
            <person name="Yu Y."/>
            <person name="Kim H.R."/>
            <person name="Rambo T."/>
            <person name="Currie J."/>
            <person name="Collura K."/>
            <person name="Luo M."/>
            <person name="Yang T."/>
            <person name="Ammiraju J.S.S."/>
            <person name="Engler F."/>
            <person name="Soderlund C."/>
            <person name="Wing R.A."/>
            <person name="Palmer L.E."/>
            <person name="de la Bastide M."/>
            <person name="Spiegel L."/>
            <person name="Nascimento L."/>
            <person name="Zutavern T."/>
            <person name="O'Shaughnessy A."/>
            <person name="Dike S."/>
            <person name="Dedhia N."/>
            <person name="Preston R."/>
            <person name="Balija V."/>
            <person name="McCombie W.R."/>
            <person name="Chow T."/>
            <person name="Chen H."/>
            <person name="Chung M."/>
            <person name="Chen C."/>
            <person name="Shaw J."/>
            <person name="Wu H."/>
            <person name="Hsiao K."/>
            <person name="Chao Y."/>
            <person name="Chu M."/>
            <person name="Cheng C."/>
            <person name="Hour A."/>
            <person name="Lee P."/>
            <person name="Lin S."/>
            <person name="Lin Y."/>
            <person name="Liou J."/>
            <person name="Liu S."/>
            <person name="Hsing Y."/>
            <person name="Raghuvanshi S."/>
            <person name="Mohanty A."/>
            <person name="Bharti A.K."/>
            <person name="Gaur A."/>
            <person name="Gupta V."/>
            <person name="Kumar D."/>
            <person name="Ravi V."/>
            <person name="Vij S."/>
            <person name="Kapur A."/>
            <person name="Khurana P."/>
            <person name="Khurana P."/>
            <person name="Khurana J.P."/>
            <person name="Tyagi A.K."/>
            <person name="Gaikwad K."/>
            <person name="Singh A."/>
            <person name="Dalal V."/>
            <person name="Srivastava S."/>
            <person name="Dixit A."/>
            <person name="Pal A.K."/>
            <person name="Ghazi I.A."/>
            <person name="Yadav M."/>
            <person name="Pandit A."/>
            <person name="Bhargava A."/>
            <person name="Sureshbabu K."/>
            <person name="Batra K."/>
            <person name="Sharma T.R."/>
            <person name="Mohapatra T."/>
            <person name="Singh N.K."/>
            <person name="Messing J."/>
            <person name="Nelson A.B."/>
            <person name="Fuks G."/>
            <person name="Kavchok S."/>
            <person name="Keizer G."/>
            <person name="Linton E."/>
            <person name="Llaca V."/>
            <person name="Song R."/>
            <person name="Tanyolac B."/>
            <person name="Young S."/>
            <person name="Ho-Il K."/>
            <person name="Hahn J.H."/>
            <person name="Sangsakoo G."/>
            <person name="Vanavichit A."/>
            <person name="de Mattos Luiz.A.T."/>
            <person name="Zimmer P.D."/>
            <person name="Malone G."/>
            <person name="Dellagostin O."/>
            <person name="de Oliveira A.C."/>
            <person name="Bevan M."/>
            <person name="Bancroft I."/>
            <person name="Minx P."/>
            <person name="Cordum H."/>
            <person name="Wilson R."/>
            <person name="Cheng Z."/>
            <person name="Jin W."/>
            <person name="Jiang J."/>
            <person name="Leong S.A."/>
            <person name="Iwama H."/>
            <person name="Gojobori T."/>
            <person name="Itoh T."/>
            <person name="Niimura Y."/>
            <person name="Fujii Y."/>
            <person name="Habara T."/>
            <person name="Sakai H."/>
            <person name="Sato Y."/>
            <person name="Wilson G."/>
            <person name="Kumar K."/>
            <person name="McCouch S."/>
            <person name="Juretic N."/>
            <person name="Hoen D."/>
            <person name="Wright S."/>
            <person name="Bruskiewich R."/>
            <person name="Bureau T."/>
            <person name="Miyao A."/>
            <person name="Hirochika H."/>
            <person name="Nishikawa T."/>
            <person name="Kadowaki K."/>
            <person name="Sugiura M."/>
            <person name="Burr B."/>
            <person name="Sasaki T."/>
        </authorList>
    </citation>
    <scope>NUCLEOTIDE SEQUENCE [LARGE SCALE GENOMIC DNA]</scope>
    <source>
        <strain evidence="3">cv. Nipponbare</strain>
    </source>
</reference>
<evidence type="ECO:0000313" key="3">
    <source>
        <dbReference type="Proteomes" id="UP000000763"/>
    </source>
</evidence>
<dbReference type="AlphaFoldDB" id="Q6L4Q1"/>
<evidence type="ECO:0000313" key="2">
    <source>
        <dbReference type="EMBL" id="AAT44319.1"/>
    </source>
</evidence>
<dbReference type="Proteomes" id="UP000000763">
    <property type="component" value="Chromosome 5"/>
</dbReference>
<protein>
    <submittedName>
        <fullName evidence="2">Uncharacterized protein</fullName>
    </submittedName>
</protein>
<dbReference type="EMBL" id="AC130732">
    <property type="protein sequence ID" value="AAT44319.1"/>
    <property type="molecule type" value="Genomic_DNA"/>
</dbReference>
<feature type="compositionally biased region" description="Low complexity" evidence="1">
    <location>
        <begin position="88"/>
        <end position="113"/>
    </location>
</feature>
<feature type="compositionally biased region" description="Low complexity" evidence="1">
    <location>
        <begin position="10"/>
        <end position="28"/>
    </location>
</feature>
<feature type="compositionally biased region" description="Pro residues" evidence="1">
    <location>
        <begin position="279"/>
        <end position="289"/>
    </location>
</feature>
<organism evidence="2 3">
    <name type="scientific">Oryza sativa subsp. japonica</name>
    <name type="common">Rice</name>
    <dbReference type="NCBI Taxonomy" id="39947"/>
    <lineage>
        <taxon>Eukaryota</taxon>
        <taxon>Viridiplantae</taxon>
        <taxon>Streptophyta</taxon>
        <taxon>Embryophyta</taxon>
        <taxon>Tracheophyta</taxon>
        <taxon>Spermatophyta</taxon>
        <taxon>Magnoliopsida</taxon>
        <taxon>Liliopsida</taxon>
        <taxon>Poales</taxon>
        <taxon>Poaceae</taxon>
        <taxon>BOP clade</taxon>
        <taxon>Oryzoideae</taxon>
        <taxon>Oryzeae</taxon>
        <taxon>Oryzinae</taxon>
        <taxon>Oryza</taxon>
        <taxon>Oryza sativa</taxon>
    </lineage>
</organism>
<gene>
    <name evidence="2" type="primary">P0708D12.11</name>
</gene>